<evidence type="ECO:0000313" key="2">
    <source>
        <dbReference type="Proteomes" id="UP000184267"/>
    </source>
</evidence>
<dbReference type="EMBL" id="MNAD01001550">
    <property type="protein sequence ID" value="OJT04271.1"/>
    <property type="molecule type" value="Genomic_DNA"/>
</dbReference>
<dbReference type="Proteomes" id="UP000184267">
    <property type="component" value="Unassembled WGS sequence"/>
</dbReference>
<gene>
    <name evidence="1" type="ORF">TRAPUB_5005</name>
</gene>
<name>A0A1M2V9F4_TRAPU</name>
<reference evidence="1 2" key="1">
    <citation type="submission" date="2016-10" db="EMBL/GenBank/DDBJ databases">
        <title>Genome sequence of the basidiomycete white-rot fungus Trametes pubescens.</title>
        <authorList>
            <person name="Makela M.R."/>
            <person name="Granchi Z."/>
            <person name="Peng M."/>
            <person name="De Vries R.P."/>
            <person name="Grigoriev I."/>
            <person name="Riley R."/>
            <person name="Hilden K."/>
        </authorList>
    </citation>
    <scope>NUCLEOTIDE SEQUENCE [LARGE SCALE GENOMIC DNA]</scope>
    <source>
        <strain evidence="1 2">FBCC735</strain>
    </source>
</reference>
<protein>
    <submittedName>
        <fullName evidence="1">Uncharacterized protein</fullName>
    </submittedName>
</protein>
<sequence length="128" mass="14003">MLPELRTVAFMAFPDSSPGIKPLVRSLVFSMKQHPHGRWYGSTLPQPSWRAVVDRLPSLLPFSDLSIVVFKSSPHWLVGFQAIFARLAEALVGDNDQSGPTGVLKAILAIHPPGRAHGVCGYFGRTAR</sequence>
<proteinExistence type="predicted"/>
<comment type="caution">
    <text evidence="1">The sequence shown here is derived from an EMBL/GenBank/DDBJ whole genome shotgun (WGS) entry which is preliminary data.</text>
</comment>
<dbReference type="AlphaFoldDB" id="A0A1M2V9F4"/>
<accession>A0A1M2V9F4</accession>
<evidence type="ECO:0000313" key="1">
    <source>
        <dbReference type="EMBL" id="OJT04271.1"/>
    </source>
</evidence>
<organism evidence="1 2">
    <name type="scientific">Trametes pubescens</name>
    <name type="common">White-rot fungus</name>
    <dbReference type="NCBI Taxonomy" id="154538"/>
    <lineage>
        <taxon>Eukaryota</taxon>
        <taxon>Fungi</taxon>
        <taxon>Dikarya</taxon>
        <taxon>Basidiomycota</taxon>
        <taxon>Agaricomycotina</taxon>
        <taxon>Agaricomycetes</taxon>
        <taxon>Polyporales</taxon>
        <taxon>Polyporaceae</taxon>
        <taxon>Trametes</taxon>
    </lineage>
</organism>
<keyword evidence="2" id="KW-1185">Reference proteome</keyword>